<evidence type="ECO:0000256" key="5">
    <source>
        <dbReference type="ARBA" id="ARBA00022741"/>
    </source>
</evidence>
<comment type="catalytic activity">
    <reaction evidence="1">
        <text>ATP + protein L-histidine = ADP + protein N-phospho-L-histidine.</text>
        <dbReference type="EC" id="2.7.13.3"/>
    </reaction>
</comment>
<feature type="domain" description="PAS" evidence="9">
    <location>
        <begin position="1"/>
        <end position="67"/>
    </location>
</feature>
<evidence type="ECO:0000259" key="9">
    <source>
        <dbReference type="SMART" id="SM00091"/>
    </source>
</evidence>
<evidence type="ECO:0000313" key="12">
    <source>
        <dbReference type="Proteomes" id="UP000318834"/>
    </source>
</evidence>
<dbReference type="EMBL" id="VBAP01000138">
    <property type="protein sequence ID" value="TMI70707.1"/>
    <property type="molecule type" value="Genomic_DNA"/>
</dbReference>
<proteinExistence type="predicted"/>
<dbReference type="Gene3D" id="1.10.287.130">
    <property type="match status" value="1"/>
</dbReference>
<dbReference type="InterPro" id="IPR003661">
    <property type="entry name" value="HisK_dim/P_dom"/>
</dbReference>
<evidence type="ECO:0000256" key="8">
    <source>
        <dbReference type="ARBA" id="ARBA00023012"/>
    </source>
</evidence>
<dbReference type="Pfam" id="PF00989">
    <property type="entry name" value="PAS"/>
    <property type="match status" value="1"/>
</dbReference>
<name>A0A537IHR9_9BACT</name>
<dbReference type="PANTHER" id="PTHR43065:SF10">
    <property type="entry name" value="PEROXIDE STRESS-ACTIVATED HISTIDINE KINASE MAK3"/>
    <property type="match status" value="1"/>
</dbReference>
<keyword evidence="8" id="KW-0902">Two-component regulatory system</keyword>
<evidence type="ECO:0000313" key="11">
    <source>
        <dbReference type="EMBL" id="TMI70707.1"/>
    </source>
</evidence>
<feature type="domain" description="PAS" evidence="9">
    <location>
        <begin position="129"/>
        <end position="196"/>
    </location>
</feature>
<dbReference type="Proteomes" id="UP000318834">
    <property type="component" value="Unassembled WGS sequence"/>
</dbReference>
<dbReference type="SMART" id="SM00388">
    <property type="entry name" value="HisKA"/>
    <property type="match status" value="1"/>
</dbReference>
<keyword evidence="6" id="KW-0418">Kinase</keyword>
<evidence type="ECO:0000256" key="1">
    <source>
        <dbReference type="ARBA" id="ARBA00000085"/>
    </source>
</evidence>
<dbReference type="SUPFAM" id="SSF55785">
    <property type="entry name" value="PYP-like sensor domain (PAS domain)"/>
    <property type="match status" value="2"/>
</dbReference>
<keyword evidence="4" id="KW-0808">Transferase</keyword>
<feature type="non-terminal residue" evidence="11">
    <location>
        <position position="325"/>
    </location>
</feature>
<dbReference type="CDD" id="cd00082">
    <property type="entry name" value="HisKA"/>
    <property type="match status" value="1"/>
</dbReference>
<dbReference type="Pfam" id="PF08448">
    <property type="entry name" value="PAS_4"/>
    <property type="match status" value="1"/>
</dbReference>
<organism evidence="11 12">
    <name type="scientific">Candidatus Segetimicrobium genomatis</name>
    <dbReference type="NCBI Taxonomy" id="2569760"/>
    <lineage>
        <taxon>Bacteria</taxon>
        <taxon>Bacillati</taxon>
        <taxon>Candidatus Sysuimicrobiota</taxon>
        <taxon>Candidatus Sysuimicrobiia</taxon>
        <taxon>Candidatus Sysuimicrobiales</taxon>
        <taxon>Candidatus Segetimicrobiaceae</taxon>
        <taxon>Candidatus Segetimicrobium</taxon>
    </lineage>
</organism>
<dbReference type="SUPFAM" id="SSF47384">
    <property type="entry name" value="Homodimeric domain of signal transducing histidine kinase"/>
    <property type="match status" value="1"/>
</dbReference>
<evidence type="ECO:0000256" key="3">
    <source>
        <dbReference type="ARBA" id="ARBA00022553"/>
    </source>
</evidence>
<sequence>MEAKELLDSLDVGVLAMAPDWTIAEWSAAAARITALPADRVLGQSIWIAFPAAKGTELERVFGDVLADGRPRTFLAPAGAPEAPGTVLETRVTRGVGDHLAVAFRPVHEELAPESRAAQLLSALEAERRLYLQLFGSLPTPALVLTPDGQILDTNSEGAKLLGGTDAAALRGRALAEWAPASQQGMLAAALRHAVTRRQDVALSVEFAGEPAREVRAVVVNVDPVRAAPKLLFLALDVSREMLLQQRLLQADRLSQLGALVSGVAHELNNPLAAIAAFGEALALDPHQADLEESAEVIRSEAMRAGRIVQTLLDFARQRPRIQTA</sequence>
<dbReference type="InterPro" id="IPR035965">
    <property type="entry name" value="PAS-like_dom_sf"/>
</dbReference>
<evidence type="ECO:0000256" key="2">
    <source>
        <dbReference type="ARBA" id="ARBA00012438"/>
    </source>
</evidence>
<dbReference type="InterPro" id="IPR000014">
    <property type="entry name" value="PAS"/>
</dbReference>
<dbReference type="CDD" id="cd00130">
    <property type="entry name" value="PAS"/>
    <property type="match status" value="1"/>
</dbReference>
<evidence type="ECO:0000259" key="10">
    <source>
        <dbReference type="SMART" id="SM00388"/>
    </source>
</evidence>
<keyword evidence="7" id="KW-0067">ATP-binding</keyword>
<dbReference type="InterPro" id="IPR013767">
    <property type="entry name" value="PAS_fold"/>
</dbReference>
<evidence type="ECO:0000256" key="6">
    <source>
        <dbReference type="ARBA" id="ARBA00022777"/>
    </source>
</evidence>
<dbReference type="Gene3D" id="3.30.450.20">
    <property type="entry name" value="PAS domain"/>
    <property type="match status" value="2"/>
</dbReference>
<dbReference type="InterPro" id="IPR013656">
    <property type="entry name" value="PAS_4"/>
</dbReference>
<dbReference type="SMART" id="SM00091">
    <property type="entry name" value="PAS"/>
    <property type="match status" value="2"/>
</dbReference>
<keyword evidence="3" id="KW-0597">Phosphoprotein</keyword>
<reference evidence="11 12" key="1">
    <citation type="journal article" date="2019" name="Nat. Microbiol.">
        <title>Mediterranean grassland soil C-N compound turnover is dependent on rainfall and depth, and is mediated by genomically divergent microorganisms.</title>
        <authorList>
            <person name="Diamond S."/>
            <person name="Andeer P.F."/>
            <person name="Li Z."/>
            <person name="Crits-Christoph A."/>
            <person name="Burstein D."/>
            <person name="Anantharaman K."/>
            <person name="Lane K.R."/>
            <person name="Thomas B.C."/>
            <person name="Pan C."/>
            <person name="Northen T.R."/>
            <person name="Banfield J.F."/>
        </authorList>
    </citation>
    <scope>NUCLEOTIDE SEQUENCE [LARGE SCALE GENOMIC DNA]</scope>
    <source>
        <strain evidence="11">NP_8</strain>
    </source>
</reference>
<dbReference type="GO" id="GO:0006355">
    <property type="term" value="P:regulation of DNA-templated transcription"/>
    <property type="evidence" value="ECO:0007669"/>
    <property type="project" value="InterPro"/>
</dbReference>
<dbReference type="Pfam" id="PF00512">
    <property type="entry name" value="HisKA"/>
    <property type="match status" value="1"/>
</dbReference>
<accession>A0A537IHR9</accession>
<gene>
    <name evidence="11" type="ORF">E6H05_13440</name>
</gene>
<dbReference type="GO" id="GO:0000155">
    <property type="term" value="F:phosphorelay sensor kinase activity"/>
    <property type="evidence" value="ECO:0007669"/>
    <property type="project" value="InterPro"/>
</dbReference>
<evidence type="ECO:0000256" key="7">
    <source>
        <dbReference type="ARBA" id="ARBA00022840"/>
    </source>
</evidence>
<dbReference type="InterPro" id="IPR036097">
    <property type="entry name" value="HisK_dim/P_sf"/>
</dbReference>
<dbReference type="GO" id="GO:0005524">
    <property type="term" value="F:ATP binding"/>
    <property type="evidence" value="ECO:0007669"/>
    <property type="project" value="UniProtKB-KW"/>
</dbReference>
<comment type="caution">
    <text evidence="11">The sequence shown here is derived from an EMBL/GenBank/DDBJ whole genome shotgun (WGS) entry which is preliminary data.</text>
</comment>
<feature type="domain" description="Signal transduction histidine kinase dimerisation/phosphoacceptor" evidence="10">
    <location>
        <begin position="256"/>
        <end position="321"/>
    </location>
</feature>
<keyword evidence="5" id="KW-0547">Nucleotide-binding</keyword>
<protein>
    <recommendedName>
        <fullName evidence="2">histidine kinase</fullName>
        <ecNumber evidence="2">2.7.13.3</ecNumber>
    </recommendedName>
</protein>
<dbReference type="PANTHER" id="PTHR43065">
    <property type="entry name" value="SENSOR HISTIDINE KINASE"/>
    <property type="match status" value="1"/>
</dbReference>
<dbReference type="EC" id="2.7.13.3" evidence="2"/>
<dbReference type="AlphaFoldDB" id="A0A537IHR9"/>
<evidence type="ECO:0000256" key="4">
    <source>
        <dbReference type="ARBA" id="ARBA00022679"/>
    </source>
</evidence>